<keyword evidence="2 5" id="KW-0812">Transmembrane</keyword>
<accession>U5N8P8</accession>
<comment type="subcellular location">
    <subcellularLocation>
        <location evidence="1">Membrane</location>
        <topology evidence="1">Multi-pass membrane protein</topology>
    </subcellularLocation>
</comment>
<sequence>MLLVGAVLCTLALVLRQQNTVWAEETVWLRRAVLLTLLAPAMATALGCLLRGQCTWTLFDTPFRFVLAAIVFWFAVDRKIDFLRVFQYVVVATLLGMALHQLFFPQPRLWGPHRMSTYFADPLAFGYLSLTLGLVSLASIDALGKDSPVVVGCKLLGAVVGGLLSVYSSSRTGWLAVPILVGLWWLGRSCVGDVRGQRIRIAVVGVAVVVVAGAWMSPMERRVESAIQEVQHYPWTGLAPETSVGIRISLLRIANDMFQAHPVAGVGDTRLMQAHLPAQVQEYATFQTQRIALKSGFHNEIVTNTIRHGLPGLVAYTMLFVVPWVVFRRQLRSPVRAQRANARVGIVCIVCISVSSLSTEVFDMKHMASFWALTLALLCASAMAADDPSTPSAETERMP</sequence>
<proteinExistence type="predicted"/>
<reference evidence="7 8" key="1">
    <citation type="journal article" date="2013" name="Genome Biol.">
        <title>Genomic analysis reveals key aspects of prokaryotic symbiosis in the phototrophic consortium "Chlorochromatium aggregatum".</title>
        <authorList>
            <person name="Liu Z."/>
            <person name="Muller J."/>
            <person name="Li T."/>
            <person name="Alvey R.M."/>
            <person name="Vogl K."/>
            <person name="Frigaard N.U."/>
            <person name="Rockwell N.C."/>
            <person name="Boyd E.S."/>
            <person name="Tomsho L.P."/>
            <person name="Schuster S.C."/>
            <person name="Henke P."/>
            <person name="Rohde M."/>
            <person name="Overmann J."/>
            <person name="Bryant D.A."/>
        </authorList>
    </citation>
    <scope>NUCLEOTIDE SEQUENCE [LARGE SCALE GENOMIC DNA]</scope>
    <source>
        <strain evidence="7">CR</strain>
    </source>
</reference>
<evidence type="ECO:0000256" key="2">
    <source>
        <dbReference type="ARBA" id="ARBA00022692"/>
    </source>
</evidence>
<dbReference type="AlphaFoldDB" id="U5N8P8"/>
<dbReference type="GO" id="GO:0016020">
    <property type="term" value="C:membrane"/>
    <property type="evidence" value="ECO:0007669"/>
    <property type="project" value="UniProtKB-SubCell"/>
</dbReference>
<feature type="transmembrane region" description="Helical" evidence="5">
    <location>
        <begin position="309"/>
        <end position="328"/>
    </location>
</feature>
<name>U5N8P8_9BURK</name>
<gene>
    <name evidence="7" type="ORF">Cenrod_1610</name>
</gene>
<dbReference type="InterPro" id="IPR051533">
    <property type="entry name" value="WaaL-like"/>
</dbReference>
<evidence type="ECO:0000256" key="5">
    <source>
        <dbReference type="SAM" id="Phobius"/>
    </source>
</evidence>
<evidence type="ECO:0000256" key="1">
    <source>
        <dbReference type="ARBA" id="ARBA00004141"/>
    </source>
</evidence>
<feature type="transmembrane region" description="Helical" evidence="5">
    <location>
        <begin position="33"/>
        <end position="50"/>
    </location>
</feature>
<keyword evidence="8" id="KW-1185">Reference proteome</keyword>
<feature type="transmembrane region" description="Helical" evidence="5">
    <location>
        <begin position="340"/>
        <end position="362"/>
    </location>
</feature>
<dbReference type="STRING" id="946483.Cenrod_1610"/>
<feature type="transmembrane region" description="Helical" evidence="5">
    <location>
        <begin position="57"/>
        <end position="76"/>
    </location>
</feature>
<evidence type="ECO:0000259" key="6">
    <source>
        <dbReference type="Pfam" id="PF04932"/>
    </source>
</evidence>
<protein>
    <submittedName>
        <fullName evidence="7">Lipid A core-like protein</fullName>
    </submittedName>
</protein>
<dbReference type="Pfam" id="PF04932">
    <property type="entry name" value="Wzy_C"/>
    <property type="match status" value="1"/>
</dbReference>
<dbReference type="KEGG" id="cbx:Cenrod_1610"/>
<feature type="transmembrane region" description="Helical" evidence="5">
    <location>
        <begin position="124"/>
        <end position="144"/>
    </location>
</feature>
<dbReference type="PANTHER" id="PTHR37422:SF23">
    <property type="entry name" value="TEICHURONIC ACID BIOSYNTHESIS PROTEIN TUAE"/>
    <property type="match status" value="1"/>
</dbReference>
<evidence type="ECO:0000256" key="4">
    <source>
        <dbReference type="ARBA" id="ARBA00023136"/>
    </source>
</evidence>
<dbReference type="HOGENOM" id="CLU_049451_0_0_4"/>
<evidence type="ECO:0000313" key="8">
    <source>
        <dbReference type="Proteomes" id="UP000017184"/>
    </source>
</evidence>
<feature type="transmembrane region" description="Helical" evidence="5">
    <location>
        <begin position="82"/>
        <end position="103"/>
    </location>
</feature>
<feature type="domain" description="O-antigen ligase-related" evidence="6">
    <location>
        <begin position="157"/>
        <end position="316"/>
    </location>
</feature>
<keyword evidence="4 5" id="KW-0472">Membrane</keyword>
<organism evidence="7 8">
    <name type="scientific">Candidatus Symbiobacter mobilis CR</name>
    <dbReference type="NCBI Taxonomy" id="946483"/>
    <lineage>
        <taxon>Bacteria</taxon>
        <taxon>Pseudomonadati</taxon>
        <taxon>Pseudomonadota</taxon>
        <taxon>Betaproteobacteria</taxon>
        <taxon>Burkholderiales</taxon>
        <taxon>Comamonadaceae</taxon>
    </lineage>
</organism>
<dbReference type="InterPro" id="IPR007016">
    <property type="entry name" value="O-antigen_ligase-rel_domated"/>
</dbReference>
<evidence type="ECO:0000256" key="3">
    <source>
        <dbReference type="ARBA" id="ARBA00022989"/>
    </source>
</evidence>
<dbReference type="EMBL" id="CP004885">
    <property type="protein sequence ID" value="AGX87695.1"/>
    <property type="molecule type" value="Genomic_DNA"/>
</dbReference>
<keyword evidence="3 5" id="KW-1133">Transmembrane helix</keyword>
<evidence type="ECO:0000313" key="7">
    <source>
        <dbReference type="EMBL" id="AGX87695.1"/>
    </source>
</evidence>
<dbReference type="PANTHER" id="PTHR37422">
    <property type="entry name" value="TEICHURONIC ACID BIOSYNTHESIS PROTEIN TUAE"/>
    <property type="match status" value="1"/>
</dbReference>
<feature type="transmembrane region" description="Helical" evidence="5">
    <location>
        <begin position="164"/>
        <end position="187"/>
    </location>
</feature>
<dbReference type="Proteomes" id="UP000017184">
    <property type="component" value="Chromosome"/>
</dbReference>
<dbReference type="eggNOG" id="COG3307">
    <property type="taxonomic scope" value="Bacteria"/>
</dbReference>
<feature type="transmembrane region" description="Helical" evidence="5">
    <location>
        <begin position="199"/>
        <end position="216"/>
    </location>
</feature>